<keyword evidence="1" id="KW-1133">Transmembrane helix</keyword>
<dbReference type="EMBL" id="AUNC01000005">
    <property type="protein sequence ID" value="KEO58633.1"/>
    <property type="molecule type" value="Genomic_DNA"/>
</dbReference>
<dbReference type="RefSeq" id="WP_037987826.1">
    <property type="nucleotide sequence ID" value="NZ_AUNC01000005.1"/>
</dbReference>
<organism evidence="2 3">
    <name type="scientific">Thalassospira permensis NBRC 106175</name>
    <dbReference type="NCBI Taxonomy" id="1353532"/>
    <lineage>
        <taxon>Bacteria</taxon>
        <taxon>Pseudomonadati</taxon>
        <taxon>Pseudomonadota</taxon>
        <taxon>Alphaproteobacteria</taxon>
        <taxon>Rhodospirillales</taxon>
        <taxon>Thalassospiraceae</taxon>
        <taxon>Thalassospira</taxon>
    </lineage>
</organism>
<evidence type="ECO:0000313" key="2">
    <source>
        <dbReference type="EMBL" id="KEO58633.1"/>
    </source>
</evidence>
<sequence length="148" mass="15938">MLVKGLVVAHYSSSIGLDTKYDQFLQMPVGDDSKGTSVTVLSMLARLGVDPWQEASDLAALPKKSAWERLDGLVARFTDVPSVIAERADAVSRMIASLPGGELADRTRQENAGTGTGTILPDILGNRLYLMVAIAFLVIQVAVFWFGK</sequence>
<protein>
    <submittedName>
        <fullName evidence="2">Uncharacterized protein</fullName>
    </submittedName>
</protein>
<feature type="transmembrane region" description="Helical" evidence="1">
    <location>
        <begin position="128"/>
        <end position="147"/>
    </location>
</feature>
<accession>A0ABR4TT08</accession>
<reference evidence="2 3" key="1">
    <citation type="submission" date="2013-07" db="EMBL/GenBank/DDBJ databases">
        <title>Thalassospira permensis NBRC 106175 Genome Sequencing.</title>
        <authorList>
            <person name="Lai Q."/>
            <person name="Shao Z."/>
        </authorList>
    </citation>
    <scope>NUCLEOTIDE SEQUENCE [LARGE SCALE GENOMIC DNA]</scope>
    <source>
        <strain evidence="2 3">NBRC 106175</strain>
    </source>
</reference>
<proteinExistence type="predicted"/>
<dbReference type="Proteomes" id="UP000027463">
    <property type="component" value="Unassembled WGS sequence"/>
</dbReference>
<gene>
    <name evidence="2" type="ORF">SMB34_12865</name>
</gene>
<keyword evidence="1" id="KW-0472">Membrane</keyword>
<comment type="caution">
    <text evidence="2">The sequence shown here is derived from an EMBL/GenBank/DDBJ whole genome shotgun (WGS) entry which is preliminary data.</text>
</comment>
<evidence type="ECO:0000256" key="1">
    <source>
        <dbReference type="SAM" id="Phobius"/>
    </source>
</evidence>
<keyword evidence="1" id="KW-0812">Transmembrane</keyword>
<name>A0ABR4TT08_9PROT</name>
<evidence type="ECO:0000313" key="3">
    <source>
        <dbReference type="Proteomes" id="UP000027463"/>
    </source>
</evidence>
<keyword evidence="3" id="KW-1185">Reference proteome</keyword>